<dbReference type="Proteomes" id="UP000222542">
    <property type="component" value="Unassembled WGS sequence"/>
</dbReference>
<reference evidence="4 5" key="1">
    <citation type="journal article" date="2014" name="Nat. Genet.">
        <title>Genome sequence of the hot pepper provides insights into the evolution of pungency in Capsicum species.</title>
        <authorList>
            <person name="Kim S."/>
            <person name="Park M."/>
            <person name="Yeom S.I."/>
            <person name="Kim Y.M."/>
            <person name="Lee J.M."/>
            <person name="Lee H.A."/>
            <person name="Seo E."/>
            <person name="Choi J."/>
            <person name="Cheong K."/>
            <person name="Kim K.T."/>
            <person name="Jung K."/>
            <person name="Lee G.W."/>
            <person name="Oh S.K."/>
            <person name="Bae C."/>
            <person name="Kim S.B."/>
            <person name="Lee H.Y."/>
            <person name="Kim S.Y."/>
            <person name="Kim M.S."/>
            <person name="Kang B.C."/>
            <person name="Jo Y.D."/>
            <person name="Yang H.B."/>
            <person name="Jeong H.J."/>
            <person name="Kang W.H."/>
            <person name="Kwon J.K."/>
            <person name="Shin C."/>
            <person name="Lim J.Y."/>
            <person name="Park J.H."/>
            <person name="Huh J.H."/>
            <person name="Kim J.S."/>
            <person name="Kim B.D."/>
            <person name="Cohen O."/>
            <person name="Paran I."/>
            <person name="Suh M.C."/>
            <person name="Lee S.B."/>
            <person name="Kim Y.K."/>
            <person name="Shin Y."/>
            <person name="Noh S.J."/>
            <person name="Park J."/>
            <person name="Seo Y.S."/>
            <person name="Kwon S.Y."/>
            <person name="Kim H.A."/>
            <person name="Park J.M."/>
            <person name="Kim H.J."/>
            <person name="Choi S.B."/>
            <person name="Bosland P.W."/>
            <person name="Reeves G."/>
            <person name="Jo S.H."/>
            <person name="Lee B.W."/>
            <person name="Cho H.T."/>
            <person name="Choi H.S."/>
            <person name="Lee M.S."/>
            <person name="Yu Y."/>
            <person name="Do Choi Y."/>
            <person name="Park B.S."/>
            <person name="van Deynze A."/>
            <person name="Ashrafi H."/>
            <person name="Hill T."/>
            <person name="Kim W.T."/>
            <person name="Pai H.S."/>
            <person name="Ahn H.K."/>
            <person name="Yeam I."/>
            <person name="Giovannoni J.J."/>
            <person name="Rose J.K."/>
            <person name="Sorensen I."/>
            <person name="Lee S.J."/>
            <person name="Kim R.W."/>
            <person name="Choi I.Y."/>
            <person name="Choi B.S."/>
            <person name="Lim J.S."/>
            <person name="Lee Y.H."/>
            <person name="Choi D."/>
        </authorList>
    </citation>
    <scope>NUCLEOTIDE SEQUENCE [LARGE SCALE GENOMIC DNA]</scope>
    <source>
        <strain evidence="5">cv. CM334</strain>
    </source>
</reference>
<evidence type="ECO:0000256" key="2">
    <source>
        <dbReference type="ARBA" id="ARBA00022840"/>
    </source>
</evidence>
<name>A0A2G2Z132_CAPAN</name>
<feature type="domain" description="Disease resistance protein winged helix" evidence="3">
    <location>
        <begin position="10"/>
        <end position="68"/>
    </location>
</feature>
<evidence type="ECO:0000256" key="1">
    <source>
        <dbReference type="ARBA" id="ARBA00022741"/>
    </source>
</evidence>
<evidence type="ECO:0000313" key="5">
    <source>
        <dbReference type="Proteomes" id="UP000222542"/>
    </source>
</evidence>
<dbReference type="Pfam" id="PF23559">
    <property type="entry name" value="WHD_DRP"/>
    <property type="match status" value="1"/>
</dbReference>
<keyword evidence="1" id="KW-0547">Nucleotide-binding</keyword>
<dbReference type="AlphaFoldDB" id="A0A2G2Z132"/>
<keyword evidence="5" id="KW-1185">Reference proteome</keyword>
<evidence type="ECO:0000313" key="4">
    <source>
        <dbReference type="EMBL" id="PHT75720.1"/>
    </source>
</evidence>
<dbReference type="InterPro" id="IPR032675">
    <property type="entry name" value="LRR_dom_sf"/>
</dbReference>
<gene>
    <name evidence="4" type="ORF">T459_19242</name>
</gene>
<dbReference type="Gene3D" id="3.80.10.10">
    <property type="entry name" value="Ribonuclease Inhibitor"/>
    <property type="match status" value="1"/>
</dbReference>
<dbReference type="SUPFAM" id="SSF52058">
    <property type="entry name" value="L domain-like"/>
    <property type="match status" value="1"/>
</dbReference>
<keyword evidence="2" id="KW-0067">ATP-binding</keyword>
<dbReference type="EMBL" id="AYRZ02000007">
    <property type="protein sequence ID" value="PHT75720.1"/>
    <property type="molecule type" value="Genomic_DNA"/>
</dbReference>
<dbReference type="Gramene" id="PHT75720">
    <property type="protein sequence ID" value="PHT75720"/>
    <property type="gene ID" value="T459_19242"/>
</dbReference>
<reference evidence="4 5" key="2">
    <citation type="journal article" date="2017" name="Genome Biol.">
        <title>New reference genome sequences of hot pepper reveal the massive evolution of plant disease-resistance genes by retroduplication.</title>
        <authorList>
            <person name="Kim S."/>
            <person name="Park J."/>
            <person name="Yeom S.I."/>
            <person name="Kim Y.M."/>
            <person name="Seo E."/>
            <person name="Kim K.T."/>
            <person name="Kim M.S."/>
            <person name="Lee J.M."/>
            <person name="Cheong K."/>
            <person name="Shin H.S."/>
            <person name="Kim S.B."/>
            <person name="Han K."/>
            <person name="Lee J."/>
            <person name="Park M."/>
            <person name="Lee H.A."/>
            <person name="Lee H.Y."/>
            <person name="Lee Y."/>
            <person name="Oh S."/>
            <person name="Lee J.H."/>
            <person name="Choi E."/>
            <person name="Choi E."/>
            <person name="Lee S.E."/>
            <person name="Jeon J."/>
            <person name="Kim H."/>
            <person name="Choi G."/>
            <person name="Song H."/>
            <person name="Lee J."/>
            <person name="Lee S.C."/>
            <person name="Kwon J.K."/>
            <person name="Lee H.Y."/>
            <person name="Koo N."/>
            <person name="Hong Y."/>
            <person name="Kim R.W."/>
            <person name="Kang W.H."/>
            <person name="Huh J.H."/>
            <person name="Kang B.C."/>
            <person name="Yang T.J."/>
            <person name="Lee Y.H."/>
            <person name="Bennetzen J.L."/>
            <person name="Choi D."/>
        </authorList>
    </citation>
    <scope>NUCLEOTIDE SEQUENCE [LARGE SCALE GENOMIC DNA]</scope>
    <source>
        <strain evidence="5">cv. CM334</strain>
    </source>
</reference>
<dbReference type="PANTHER" id="PTHR15140:SF44">
    <property type="entry name" value="LATE BLIGHT RESISTANCE PROTEIN HOMOLOG R1B-23 ISOFORM X1"/>
    <property type="match status" value="1"/>
</dbReference>
<dbReference type="InterPro" id="IPR058922">
    <property type="entry name" value="WHD_DRP"/>
</dbReference>
<proteinExistence type="predicted"/>
<organism evidence="4 5">
    <name type="scientific">Capsicum annuum</name>
    <name type="common">Capsicum pepper</name>
    <dbReference type="NCBI Taxonomy" id="4072"/>
    <lineage>
        <taxon>Eukaryota</taxon>
        <taxon>Viridiplantae</taxon>
        <taxon>Streptophyta</taxon>
        <taxon>Embryophyta</taxon>
        <taxon>Tracheophyta</taxon>
        <taxon>Spermatophyta</taxon>
        <taxon>Magnoliopsida</taxon>
        <taxon>eudicotyledons</taxon>
        <taxon>Gunneridae</taxon>
        <taxon>Pentapetalae</taxon>
        <taxon>asterids</taxon>
        <taxon>lamiids</taxon>
        <taxon>Solanales</taxon>
        <taxon>Solanaceae</taxon>
        <taxon>Solanoideae</taxon>
        <taxon>Capsiceae</taxon>
        <taxon>Capsicum</taxon>
    </lineage>
</organism>
<sequence length="558" mass="65289">MKNIESARLEETVEHYLAEGFLQNIESGRLEETAEDYSMELIRNNVVLVSKREYNGKIKYCQVHDVVLHFCLEKSREEKYMLPVKGNRSHFPPFCWKGSRVIFTFSNDLSKFSSRGSKKRKPFHQHLRSLTLTDLGEFYNWNPFSQCSKLRLLKVLDLSYINVKYLSSAALKPLIHLKYLAVDTDAYDFHPEPHLPYLETSMVEDLYKSTVLPTNFLKMERLRHVEIRKAKYDLEDNEHWMCEESSKLENLRILRRVSFRIRNADSPEVLLGRCPNLQELEIKFRGYEGYRSSVDVLLERLSQLQILSLTIHWTLYIPKLHLPTTLKKLVLRKFITKSVISAIGRLPNLEFLKLQIESDVLDESEETKELEEWFQFRDITFHKLMFLKLSYLDISKWDASEESFPLLETLVITGCDKLEAIPLSFADIPTLKQIKLIGSLKECLEASAEQIKETVEDIEGCDRIDLIIRQKFSYSSFQLEIKKECQALSSAVSWKPGYPLLIEEVGFPANIMSWIDFFFSTPSDNVGPEFSLSYAFLDIWQRGMLFQLIDLEFIIDHH</sequence>
<accession>A0A2G2Z132</accession>
<dbReference type="PANTHER" id="PTHR15140">
    <property type="entry name" value="TUBULIN-SPECIFIC CHAPERONE E"/>
    <property type="match status" value="1"/>
</dbReference>
<evidence type="ECO:0000259" key="3">
    <source>
        <dbReference type="Pfam" id="PF23559"/>
    </source>
</evidence>
<protein>
    <recommendedName>
        <fullName evidence="3">Disease resistance protein winged helix domain-containing protein</fullName>
    </recommendedName>
</protein>
<comment type="caution">
    <text evidence="4">The sequence shown here is derived from an EMBL/GenBank/DDBJ whole genome shotgun (WGS) entry which is preliminary data.</text>
</comment>